<evidence type="ECO:0000256" key="5">
    <source>
        <dbReference type="ARBA" id="ARBA00022741"/>
    </source>
</evidence>
<dbReference type="GO" id="GO:0005524">
    <property type="term" value="F:ATP binding"/>
    <property type="evidence" value="ECO:0007669"/>
    <property type="project" value="UniProtKB-KW"/>
</dbReference>
<comment type="cofactor">
    <cofactor evidence="1">
        <name>Zn(2+)</name>
        <dbReference type="ChEBI" id="CHEBI:29105"/>
    </cofactor>
</comment>
<evidence type="ECO:0000256" key="6">
    <source>
        <dbReference type="ARBA" id="ARBA00022833"/>
    </source>
</evidence>
<evidence type="ECO:0000313" key="15">
    <source>
        <dbReference type="Proteomes" id="UP000594262"/>
    </source>
</evidence>
<feature type="compositionally biased region" description="Basic and acidic residues" evidence="12">
    <location>
        <begin position="675"/>
        <end position="698"/>
    </location>
</feature>
<dbReference type="Pfam" id="PF01406">
    <property type="entry name" value="tRNA-synt_1e"/>
    <property type="match status" value="1"/>
</dbReference>
<evidence type="ECO:0000313" key="14">
    <source>
        <dbReference type="EnsemblMetazoa" id="CLYHEMP001252.1"/>
    </source>
</evidence>
<keyword evidence="5" id="KW-0547">Nucleotide-binding</keyword>
<keyword evidence="6" id="KW-0862">Zinc</keyword>
<keyword evidence="9" id="KW-0030">Aminoacyl-tRNA synthetase</keyword>
<evidence type="ECO:0000256" key="4">
    <source>
        <dbReference type="ARBA" id="ARBA00022723"/>
    </source>
</evidence>
<dbReference type="PRINTS" id="PR00983">
    <property type="entry name" value="TRNASYNTHCYS"/>
</dbReference>
<feature type="region of interest" description="Disordered" evidence="12">
    <location>
        <begin position="675"/>
        <end position="703"/>
    </location>
</feature>
<dbReference type="SUPFAM" id="SSF52374">
    <property type="entry name" value="Nucleotidylyl transferase"/>
    <property type="match status" value="1"/>
</dbReference>
<sequence length="756" mass="86720">MLFRSTWNLGSSISRLHKHFNFTPQLILITRNHSNMRRWKQLEGESELKLYNSLTREKNPFIPHEGKQVFWYSCGPTVYDASHMGHARSYITFDILRRVLSDYFNYDIFYVMNITDIDDKIINRARRNHLMKEYRDGNPEAKTVLDDLQEALVAFVAKIEKTTDPDKKNMLKKIMENVKNAQGILETAIKESKEIEKSTNELLDAANDPLADLLDKKFGAKVTDFKIFSKLTQYWENEYHEDMKNLNVLPCDVLTRVSQYVPENVAYIQRIIQNGFGYESNGSVYFDTVKFANSEKHEYAKLVPEAVGDINALAEGEGDLSQASSGEKKSDRDFALWKKSKPGEPEWDSPWGKGRPGWHIECSVMASDILGSNIDIHTGGVDLKFPHHDNELAQSEAHYGCDQWINYFLHAGHLTIEGCKMSKSLKNFITIKDALKKNSARQIRFAFLLHSWNSTLDYSTNVLKEAEQAEKLFGDFFLTVKDILRKPENMKIDAHNYREAEKTLQTNFLEKKRQVHNALCDSIDTVNALHQMQALVKLANIYIGQCKQNEQTPNHSVLRGIAKYLTRMLKVFGANEGDQEIGFSAGGSAAANKEEMVMPFINVMAEFREDVRKIAREEKVTGILRLCDDVRDDKLVEIGVKLEDQEGGLAPIVKLVDRETLLKEKQQKLEEIEKKKKEKEEAKKKQLAEQKAKEEKAKTPPSELFIKETDKYSQFDENGVPTHDAAGEKLSASQIKKLKKQYTQQEKLYKKYVGSN</sequence>
<dbReference type="InterPro" id="IPR009080">
    <property type="entry name" value="tRNAsynth_Ia_anticodon-bd"/>
</dbReference>
<dbReference type="PANTHER" id="PTHR10890">
    <property type="entry name" value="CYSTEINYL-TRNA SYNTHETASE"/>
    <property type="match status" value="1"/>
</dbReference>
<dbReference type="GO" id="GO:0006423">
    <property type="term" value="P:cysteinyl-tRNA aminoacylation"/>
    <property type="evidence" value="ECO:0007669"/>
    <property type="project" value="InterPro"/>
</dbReference>
<keyword evidence="8" id="KW-0648">Protein biosynthesis</keyword>
<keyword evidence="3" id="KW-0436">Ligase</keyword>
<dbReference type="EnsemblMetazoa" id="CLYHEMT001252.1">
    <property type="protein sequence ID" value="CLYHEMP001252.1"/>
    <property type="gene ID" value="CLYHEMG001252"/>
</dbReference>
<dbReference type="Gene3D" id="3.40.50.620">
    <property type="entry name" value="HUPs"/>
    <property type="match status" value="1"/>
</dbReference>
<evidence type="ECO:0000259" key="13">
    <source>
        <dbReference type="Pfam" id="PF01406"/>
    </source>
</evidence>
<dbReference type="InterPro" id="IPR032678">
    <property type="entry name" value="tRNA-synt_1_cat_dom"/>
</dbReference>
<name>A0A7M5V0B1_9CNID</name>
<dbReference type="EC" id="6.1.1.16" evidence="2"/>
<reference evidence="14" key="1">
    <citation type="submission" date="2021-01" db="UniProtKB">
        <authorList>
            <consortium name="EnsemblMetazoa"/>
        </authorList>
    </citation>
    <scope>IDENTIFICATION</scope>
</reference>
<keyword evidence="15" id="KW-1185">Reference proteome</keyword>
<dbReference type="GeneID" id="136807129"/>
<accession>A0A7M5V0B1</accession>
<keyword evidence="7" id="KW-0067">ATP-binding</keyword>
<evidence type="ECO:0000256" key="7">
    <source>
        <dbReference type="ARBA" id="ARBA00022840"/>
    </source>
</evidence>
<protein>
    <recommendedName>
        <fullName evidence="11">Cysteine--tRNA ligase, cytoplasmic</fullName>
        <ecNumber evidence="2">6.1.1.16</ecNumber>
    </recommendedName>
    <alternativeName>
        <fullName evidence="10">Cysteinyl-tRNA synthetase</fullName>
    </alternativeName>
</protein>
<evidence type="ECO:0000256" key="2">
    <source>
        <dbReference type="ARBA" id="ARBA00012832"/>
    </source>
</evidence>
<evidence type="ECO:0000256" key="11">
    <source>
        <dbReference type="ARBA" id="ARBA00039362"/>
    </source>
</evidence>
<dbReference type="RefSeq" id="XP_066919804.1">
    <property type="nucleotide sequence ID" value="XM_067063703.1"/>
</dbReference>
<dbReference type="GO" id="GO:0004817">
    <property type="term" value="F:cysteine-tRNA ligase activity"/>
    <property type="evidence" value="ECO:0007669"/>
    <property type="project" value="UniProtKB-EC"/>
</dbReference>
<organism evidence="14 15">
    <name type="scientific">Clytia hemisphaerica</name>
    <dbReference type="NCBI Taxonomy" id="252671"/>
    <lineage>
        <taxon>Eukaryota</taxon>
        <taxon>Metazoa</taxon>
        <taxon>Cnidaria</taxon>
        <taxon>Hydrozoa</taxon>
        <taxon>Hydroidolina</taxon>
        <taxon>Leptothecata</taxon>
        <taxon>Obeliida</taxon>
        <taxon>Clytiidae</taxon>
        <taxon>Clytia</taxon>
    </lineage>
</organism>
<dbReference type="NCBIfam" id="TIGR00435">
    <property type="entry name" value="cysS"/>
    <property type="match status" value="1"/>
</dbReference>
<dbReference type="SUPFAM" id="SSF47323">
    <property type="entry name" value="Anticodon-binding domain of a subclass of class I aminoacyl-tRNA synthetases"/>
    <property type="match status" value="1"/>
</dbReference>
<keyword evidence="4" id="KW-0479">Metal-binding</keyword>
<dbReference type="Proteomes" id="UP000594262">
    <property type="component" value="Unplaced"/>
</dbReference>
<dbReference type="GO" id="GO:0046872">
    <property type="term" value="F:metal ion binding"/>
    <property type="evidence" value="ECO:0007669"/>
    <property type="project" value="UniProtKB-KW"/>
</dbReference>
<evidence type="ECO:0000256" key="1">
    <source>
        <dbReference type="ARBA" id="ARBA00001947"/>
    </source>
</evidence>
<evidence type="ECO:0000256" key="12">
    <source>
        <dbReference type="SAM" id="MobiDB-lite"/>
    </source>
</evidence>
<dbReference type="OrthoDB" id="6018044at2759"/>
<feature type="domain" description="tRNA synthetases class I catalytic" evidence="13">
    <location>
        <begin position="63"/>
        <end position="467"/>
    </location>
</feature>
<dbReference type="HAMAP" id="MF_00041">
    <property type="entry name" value="Cys_tRNA_synth"/>
    <property type="match status" value="1"/>
</dbReference>
<proteinExistence type="inferred from homology"/>
<dbReference type="CDD" id="cd00672">
    <property type="entry name" value="CysRS_core"/>
    <property type="match status" value="1"/>
</dbReference>
<evidence type="ECO:0000256" key="10">
    <source>
        <dbReference type="ARBA" id="ARBA00031499"/>
    </source>
</evidence>
<evidence type="ECO:0000256" key="8">
    <source>
        <dbReference type="ARBA" id="ARBA00022917"/>
    </source>
</evidence>
<dbReference type="GO" id="GO:0005737">
    <property type="term" value="C:cytoplasm"/>
    <property type="evidence" value="ECO:0007669"/>
    <property type="project" value="TreeGrafter"/>
</dbReference>
<dbReference type="InterPro" id="IPR015803">
    <property type="entry name" value="Cys-tRNA-ligase"/>
</dbReference>
<evidence type="ECO:0000256" key="9">
    <source>
        <dbReference type="ARBA" id="ARBA00023146"/>
    </source>
</evidence>
<dbReference type="AlphaFoldDB" id="A0A7M5V0B1"/>
<dbReference type="InterPro" id="IPR024909">
    <property type="entry name" value="Cys-tRNA/MSH_ligase"/>
</dbReference>
<dbReference type="PANTHER" id="PTHR10890:SF3">
    <property type="entry name" value="CYSTEINE--TRNA LIGASE, CYTOPLASMIC"/>
    <property type="match status" value="1"/>
</dbReference>
<dbReference type="InterPro" id="IPR014729">
    <property type="entry name" value="Rossmann-like_a/b/a_fold"/>
</dbReference>
<evidence type="ECO:0000256" key="3">
    <source>
        <dbReference type="ARBA" id="ARBA00022598"/>
    </source>
</evidence>